<accession>A0A5N0TLF1</accession>
<sequence>MKTLHVSADVSATTDTVTPLTHPPARASVLERTAMRLGLWLLLWGRHRSERRADFDAYSRHRLAEQVWAERHRADAYGTFHLPLL</sequence>
<evidence type="ECO:0000313" key="2">
    <source>
        <dbReference type="Proteomes" id="UP000326838"/>
    </source>
</evidence>
<dbReference type="EMBL" id="VYUY01000006">
    <property type="protein sequence ID" value="KAA9134977.1"/>
    <property type="molecule type" value="Genomic_DNA"/>
</dbReference>
<dbReference type="Proteomes" id="UP000326838">
    <property type="component" value="Unassembled WGS sequence"/>
</dbReference>
<reference evidence="2" key="1">
    <citation type="submission" date="2019-09" db="EMBL/GenBank/DDBJ databases">
        <title>Mumia zhuanghuii sp. nov. isolated from the intestinal contents of plateau pika (Ochotona curzoniae) in the Qinghai-Tibet plateau of China.</title>
        <authorList>
            <person name="Tian Z."/>
        </authorList>
    </citation>
    <scope>NUCLEOTIDE SEQUENCE [LARGE SCALE GENOMIC DNA]</scope>
    <source>
        <strain evidence="2">L-033</strain>
    </source>
</reference>
<dbReference type="RefSeq" id="WP_150892332.1">
    <property type="nucleotide sequence ID" value="NZ_VYUY01000006.1"/>
</dbReference>
<keyword evidence="2" id="KW-1185">Reference proteome</keyword>
<proteinExistence type="predicted"/>
<gene>
    <name evidence="1" type="ORF">F6B40_04635</name>
</gene>
<name>A0A5N0TLF1_9MICO</name>
<comment type="caution">
    <text evidence="1">The sequence shown here is derived from an EMBL/GenBank/DDBJ whole genome shotgun (WGS) entry which is preliminary data.</text>
</comment>
<protein>
    <submittedName>
        <fullName evidence="1">Uncharacterized protein</fullName>
    </submittedName>
</protein>
<evidence type="ECO:0000313" key="1">
    <source>
        <dbReference type="EMBL" id="KAA9134977.1"/>
    </source>
</evidence>
<dbReference type="AlphaFoldDB" id="A0A5N0TLF1"/>
<organism evidence="1 2">
    <name type="scientific">Microbacterium caowuchunii</name>
    <dbReference type="NCBI Taxonomy" id="2614638"/>
    <lineage>
        <taxon>Bacteria</taxon>
        <taxon>Bacillati</taxon>
        <taxon>Actinomycetota</taxon>
        <taxon>Actinomycetes</taxon>
        <taxon>Micrococcales</taxon>
        <taxon>Microbacteriaceae</taxon>
        <taxon>Microbacterium</taxon>
    </lineage>
</organism>